<keyword evidence="13" id="KW-0249">Electron transport</keyword>
<keyword evidence="6" id="KW-0813">Transport</keyword>
<evidence type="ECO:0000256" key="15">
    <source>
        <dbReference type="ARBA" id="ARBA00023004"/>
    </source>
</evidence>
<sequence length="186" mass="20403">MSDQPAGQADHLGASVCPAVSHGGRYPSPDHGHRGRRDARGRQAGLQNRYRGFRGTDSSGGSMDMVTNVTNLSRSGLYDWMAQRVSAVVLAAYFIFLIGYMVFHPGLSYAQWHDLFAHNGMRIFSLLALVALGAHAWVGMWTIATDYLTPMALGKSATAVRFLFQAVCGVLMFAYFVWGVQILWGI</sequence>
<keyword evidence="7" id="KW-1003">Cell membrane</keyword>
<protein>
    <recommendedName>
        <fullName evidence="5">Succinate dehydrogenase hydrophobic membrane anchor subunit</fullName>
    </recommendedName>
</protein>
<proteinExistence type="predicted"/>
<evidence type="ECO:0000313" key="18">
    <source>
        <dbReference type="EMBL" id="RMQ22528.1"/>
    </source>
</evidence>
<keyword evidence="15" id="KW-0408">Iron</keyword>
<evidence type="ECO:0000256" key="13">
    <source>
        <dbReference type="ARBA" id="ARBA00022982"/>
    </source>
</evidence>
<comment type="function">
    <text evidence="2">Membrane-anchoring subunit of succinate dehydrogenase (SDH).</text>
</comment>
<dbReference type="GO" id="GO:0005886">
    <property type="term" value="C:plasma membrane"/>
    <property type="evidence" value="ECO:0007669"/>
    <property type="project" value="UniProtKB-SubCell"/>
</dbReference>
<evidence type="ECO:0000256" key="2">
    <source>
        <dbReference type="ARBA" id="ARBA00004050"/>
    </source>
</evidence>
<dbReference type="SUPFAM" id="SSF81343">
    <property type="entry name" value="Fumarate reductase respiratory complex transmembrane subunits"/>
    <property type="match status" value="1"/>
</dbReference>
<gene>
    <name evidence="18" type="ORF">ALQ08_100263</name>
</gene>
<dbReference type="EMBL" id="RBRA01000191">
    <property type="protein sequence ID" value="RMQ22528.1"/>
    <property type="molecule type" value="Genomic_DNA"/>
</dbReference>
<reference evidence="18 19" key="1">
    <citation type="submission" date="2018-08" db="EMBL/GenBank/DDBJ databases">
        <title>Recombination of ecologically and evolutionarily significant loci maintains genetic cohesion in the Pseudomonas syringae species complex.</title>
        <authorList>
            <person name="Dillon M."/>
            <person name="Thakur S."/>
            <person name="Almeida R.N.D."/>
            <person name="Weir B.S."/>
            <person name="Guttman D.S."/>
        </authorList>
    </citation>
    <scope>NUCLEOTIDE SEQUENCE [LARGE SCALE GENOMIC DNA]</scope>
    <source>
        <strain evidence="18 19">ICMP 13052</strain>
    </source>
</reference>
<dbReference type="NCBIfam" id="TIGR02968">
    <property type="entry name" value="succ_dehyd_anc"/>
    <property type="match status" value="1"/>
</dbReference>
<dbReference type="GO" id="GO:0006099">
    <property type="term" value="P:tricarboxylic acid cycle"/>
    <property type="evidence" value="ECO:0007669"/>
    <property type="project" value="UniProtKB-UniPathway"/>
</dbReference>
<evidence type="ECO:0000256" key="11">
    <source>
        <dbReference type="ARBA" id="ARBA00022692"/>
    </source>
</evidence>
<dbReference type="UniPathway" id="UPA00223"/>
<dbReference type="PANTHER" id="PTHR38689:SF1">
    <property type="entry name" value="SUCCINATE DEHYDROGENASE HYDROPHOBIC MEMBRANE ANCHOR SUBUNIT"/>
    <property type="match status" value="1"/>
</dbReference>
<keyword evidence="16 17" id="KW-0472">Membrane</keyword>
<keyword evidence="12" id="KW-0479">Metal-binding</keyword>
<evidence type="ECO:0000256" key="12">
    <source>
        <dbReference type="ARBA" id="ARBA00022723"/>
    </source>
</evidence>
<comment type="caution">
    <text evidence="18">The sequence shown here is derived from an EMBL/GenBank/DDBJ whole genome shotgun (WGS) entry which is preliminary data.</text>
</comment>
<dbReference type="GO" id="GO:0046872">
    <property type="term" value="F:metal ion binding"/>
    <property type="evidence" value="ECO:0007669"/>
    <property type="project" value="UniProtKB-KW"/>
</dbReference>
<dbReference type="Pfam" id="PF01127">
    <property type="entry name" value="Sdh_cyt"/>
    <property type="match status" value="1"/>
</dbReference>
<comment type="pathway">
    <text evidence="4">Carbohydrate metabolism; tricarboxylic acid cycle.</text>
</comment>
<feature type="transmembrane region" description="Helical" evidence="17">
    <location>
        <begin position="123"/>
        <end position="143"/>
    </location>
</feature>
<keyword evidence="11 17" id="KW-0812">Transmembrane</keyword>
<dbReference type="Proteomes" id="UP000269044">
    <property type="component" value="Unassembled WGS sequence"/>
</dbReference>
<evidence type="ECO:0000256" key="8">
    <source>
        <dbReference type="ARBA" id="ARBA00022519"/>
    </source>
</evidence>
<dbReference type="Gene3D" id="1.20.1300.10">
    <property type="entry name" value="Fumarate reductase/succinate dehydrogenase, transmembrane subunit"/>
    <property type="match status" value="1"/>
</dbReference>
<name>A0A0P9PRT8_9PSED</name>
<keyword evidence="14 17" id="KW-1133">Transmembrane helix</keyword>
<dbReference type="InterPro" id="IPR034804">
    <property type="entry name" value="SQR/QFR_C/D"/>
</dbReference>
<organism evidence="18 19">
    <name type="scientific">Pseudomonas syringae pv. delphinii</name>
    <dbReference type="NCBI Taxonomy" id="192088"/>
    <lineage>
        <taxon>Bacteria</taxon>
        <taxon>Pseudomonadati</taxon>
        <taxon>Pseudomonadota</taxon>
        <taxon>Gammaproteobacteria</taxon>
        <taxon>Pseudomonadales</taxon>
        <taxon>Pseudomonadaceae</taxon>
        <taxon>Pseudomonas</taxon>
    </lineage>
</organism>
<evidence type="ECO:0000256" key="9">
    <source>
        <dbReference type="ARBA" id="ARBA00022532"/>
    </source>
</evidence>
<evidence type="ECO:0000256" key="3">
    <source>
        <dbReference type="ARBA" id="ARBA00004429"/>
    </source>
</evidence>
<dbReference type="CDD" id="cd03494">
    <property type="entry name" value="SQR_TypeC_SdhD"/>
    <property type="match status" value="1"/>
</dbReference>
<dbReference type="AlphaFoldDB" id="A0A0P9PRT8"/>
<evidence type="ECO:0000256" key="6">
    <source>
        <dbReference type="ARBA" id="ARBA00022448"/>
    </source>
</evidence>
<keyword evidence="8" id="KW-0997">Cell inner membrane</keyword>
<comment type="subcellular location">
    <subcellularLocation>
        <location evidence="3">Cell inner membrane</location>
        <topology evidence="3">Multi-pass membrane protein</topology>
    </subcellularLocation>
</comment>
<evidence type="ECO:0000256" key="10">
    <source>
        <dbReference type="ARBA" id="ARBA00022617"/>
    </source>
</evidence>
<dbReference type="PANTHER" id="PTHR38689">
    <property type="entry name" value="SUCCINATE DEHYDROGENASE HYDROPHOBIC MEMBRANE ANCHOR SUBUNIT"/>
    <property type="match status" value="1"/>
</dbReference>
<evidence type="ECO:0000256" key="16">
    <source>
        <dbReference type="ARBA" id="ARBA00023136"/>
    </source>
</evidence>
<dbReference type="GO" id="GO:0020037">
    <property type="term" value="F:heme binding"/>
    <property type="evidence" value="ECO:0007669"/>
    <property type="project" value="InterPro"/>
</dbReference>
<dbReference type="InterPro" id="IPR014312">
    <property type="entry name" value="Succ_DH_anchor"/>
</dbReference>
<evidence type="ECO:0000256" key="1">
    <source>
        <dbReference type="ARBA" id="ARBA00001971"/>
    </source>
</evidence>
<evidence type="ECO:0000256" key="5">
    <source>
        <dbReference type="ARBA" id="ARBA00019425"/>
    </source>
</evidence>
<evidence type="ECO:0000256" key="17">
    <source>
        <dbReference type="SAM" id="Phobius"/>
    </source>
</evidence>
<feature type="transmembrane region" description="Helical" evidence="17">
    <location>
        <begin position="163"/>
        <end position="184"/>
    </location>
</feature>
<comment type="cofactor">
    <cofactor evidence="1">
        <name>heme</name>
        <dbReference type="ChEBI" id="CHEBI:30413"/>
    </cofactor>
</comment>
<keyword evidence="9" id="KW-0816">Tricarboxylic acid cycle</keyword>
<evidence type="ECO:0000256" key="14">
    <source>
        <dbReference type="ARBA" id="ARBA00022989"/>
    </source>
</evidence>
<feature type="transmembrane region" description="Helical" evidence="17">
    <location>
        <begin position="81"/>
        <end position="103"/>
    </location>
</feature>
<evidence type="ECO:0000256" key="4">
    <source>
        <dbReference type="ARBA" id="ARBA00005163"/>
    </source>
</evidence>
<evidence type="ECO:0000313" key="19">
    <source>
        <dbReference type="Proteomes" id="UP000269044"/>
    </source>
</evidence>
<keyword evidence="10" id="KW-0349">Heme</keyword>
<accession>A0A0P9PRT8</accession>
<dbReference type="InterPro" id="IPR000701">
    <property type="entry name" value="SuccDH_FuR_B_TM-su"/>
</dbReference>
<evidence type="ECO:0000256" key="7">
    <source>
        <dbReference type="ARBA" id="ARBA00022475"/>
    </source>
</evidence>
<dbReference type="GO" id="GO:0009055">
    <property type="term" value="F:electron transfer activity"/>
    <property type="evidence" value="ECO:0007669"/>
    <property type="project" value="TreeGrafter"/>
</dbReference>
<dbReference type="GO" id="GO:0017004">
    <property type="term" value="P:cytochrome complex assembly"/>
    <property type="evidence" value="ECO:0007669"/>
    <property type="project" value="TreeGrafter"/>
</dbReference>